<dbReference type="PANTHER" id="PTHR44591:SF3">
    <property type="entry name" value="RESPONSE REGULATORY DOMAIN-CONTAINING PROTEIN"/>
    <property type="match status" value="1"/>
</dbReference>
<reference evidence="6" key="1">
    <citation type="submission" date="2018-02" db="EMBL/GenBank/DDBJ databases">
        <authorList>
            <person name="Moore K."/>
            <person name="Momper L."/>
        </authorList>
    </citation>
    <scope>NUCLEOTIDE SEQUENCE [LARGE SCALE GENOMIC DNA]</scope>
    <source>
        <strain evidence="6">ULC18</strain>
    </source>
</reference>
<keyword evidence="6" id="KW-1185">Reference proteome</keyword>
<name>A0A2T1ECN2_9CYAN</name>
<dbReference type="PANTHER" id="PTHR44591">
    <property type="entry name" value="STRESS RESPONSE REGULATOR PROTEIN 1"/>
    <property type="match status" value="1"/>
</dbReference>
<dbReference type="Proteomes" id="UP000239576">
    <property type="component" value="Unassembled WGS sequence"/>
</dbReference>
<sequence>MNTISMVDHKPSQRLHPLSLLAQAKSRQISGCLRVSSHSSVWSLYLDQGELLYASYSVDRFERLDRHLRQLSRQVPTLVSAVRVQVRLLFESAPEMRTRICADYRALCWLVEQQHLTPDHVAGLIEELAKEVIESFLLVQEGSYELIEKEKLDEFPSYYRLDLRPLVEFCQEHLRQQRAAKPSLPATNKRPDLAAPTKTLYPNPTLEKAPVSTASAATTPVTTGNNVRSPNNATQKAQYTIVCVDDSPTVLQAINSFLDDTSFSIIMVNDPVRALMQVVRSKPDLVLMDVEMPNLDGYELCSLLRRHPTFRNTPIIMVTGNTGFIDRAKAKLVGASGYLTKPFTQSELLKIVFKHLSC</sequence>
<evidence type="ECO:0000256" key="3">
    <source>
        <dbReference type="SAM" id="MobiDB-lite"/>
    </source>
</evidence>
<dbReference type="PIRSF" id="PIRSF005897">
    <property type="entry name" value="RR_PatA"/>
    <property type="match status" value="1"/>
</dbReference>
<dbReference type="SMART" id="SM00448">
    <property type="entry name" value="REC"/>
    <property type="match status" value="1"/>
</dbReference>
<dbReference type="InterPro" id="IPR050595">
    <property type="entry name" value="Bact_response_regulator"/>
</dbReference>
<dbReference type="EMBL" id="PVWK01000052">
    <property type="protein sequence ID" value="PSB30455.1"/>
    <property type="molecule type" value="Genomic_DNA"/>
</dbReference>
<evidence type="ECO:0000259" key="4">
    <source>
        <dbReference type="PROSITE" id="PS50110"/>
    </source>
</evidence>
<proteinExistence type="predicted"/>
<feature type="modified residue" description="4-aspartylphosphate" evidence="2">
    <location>
        <position position="289"/>
    </location>
</feature>
<feature type="compositionally biased region" description="Low complexity" evidence="3">
    <location>
        <begin position="209"/>
        <end position="223"/>
    </location>
</feature>
<organism evidence="5 6">
    <name type="scientific">Stenomitos frigidus ULC18</name>
    <dbReference type="NCBI Taxonomy" id="2107698"/>
    <lineage>
        <taxon>Bacteria</taxon>
        <taxon>Bacillati</taxon>
        <taxon>Cyanobacteriota</taxon>
        <taxon>Cyanophyceae</taxon>
        <taxon>Leptolyngbyales</taxon>
        <taxon>Leptolyngbyaceae</taxon>
        <taxon>Stenomitos</taxon>
    </lineage>
</organism>
<evidence type="ECO:0000313" key="5">
    <source>
        <dbReference type="EMBL" id="PSB30455.1"/>
    </source>
</evidence>
<gene>
    <name evidence="5" type="ORF">C7B82_08930</name>
</gene>
<feature type="region of interest" description="Disordered" evidence="3">
    <location>
        <begin position="178"/>
        <end position="231"/>
    </location>
</feature>
<protein>
    <submittedName>
        <fullName evidence="5">Two-component system response regulator</fullName>
    </submittedName>
</protein>
<evidence type="ECO:0000256" key="2">
    <source>
        <dbReference type="PROSITE-ProRule" id="PRU00169"/>
    </source>
</evidence>
<comment type="caution">
    <text evidence="5">The sequence shown here is derived from an EMBL/GenBank/DDBJ whole genome shotgun (WGS) entry which is preliminary data.</text>
</comment>
<dbReference type="SUPFAM" id="SSF52172">
    <property type="entry name" value="CheY-like"/>
    <property type="match status" value="1"/>
</dbReference>
<dbReference type="OrthoDB" id="9809318at2"/>
<accession>A0A2T1ECN2</accession>
<dbReference type="Pfam" id="PF14332">
    <property type="entry name" value="DUF4388"/>
    <property type="match status" value="1"/>
</dbReference>
<dbReference type="InterPro" id="IPR001789">
    <property type="entry name" value="Sig_transdc_resp-reg_receiver"/>
</dbReference>
<keyword evidence="1 2" id="KW-0597">Phosphoprotein</keyword>
<feature type="domain" description="Response regulatory" evidence="4">
    <location>
        <begin position="240"/>
        <end position="356"/>
    </location>
</feature>
<evidence type="ECO:0000313" key="6">
    <source>
        <dbReference type="Proteomes" id="UP000239576"/>
    </source>
</evidence>
<dbReference type="RefSeq" id="WP_106255993.1">
    <property type="nucleotide sequence ID" value="NZ_CAWNSW010000009.1"/>
</dbReference>
<dbReference type="InterPro" id="IPR024186">
    <property type="entry name" value="Sig_transdc_resp-reg_PatA"/>
</dbReference>
<dbReference type="GO" id="GO:0000160">
    <property type="term" value="P:phosphorelay signal transduction system"/>
    <property type="evidence" value="ECO:0007669"/>
    <property type="project" value="InterPro"/>
</dbReference>
<dbReference type="PROSITE" id="PS50110">
    <property type="entry name" value="RESPONSE_REGULATORY"/>
    <property type="match status" value="1"/>
</dbReference>
<dbReference type="Pfam" id="PF00072">
    <property type="entry name" value="Response_reg"/>
    <property type="match status" value="1"/>
</dbReference>
<evidence type="ECO:0000256" key="1">
    <source>
        <dbReference type="ARBA" id="ARBA00022553"/>
    </source>
</evidence>
<dbReference type="Gene3D" id="3.40.50.2300">
    <property type="match status" value="1"/>
</dbReference>
<dbReference type="AlphaFoldDB" id="A0A2T1ECN2"/>
<dbReference type="InterPro" id="IPR011006">
    <property type="entry name" value="CheY-like_superfamily"/>
</dbReference>
<dbReference type="InterPro" id="IPR025497">
    <property type="entry name" value="PatA-like_N"/>
</dbReference>
<reference evidence="5 6" key="2">
    <citation type="submission" date="2018-03" db="EMBL/GenBank/DDBJ databases">
        <title>The ancient ancestry and fast evolution of plastids.</title>
        <authorList>
            <person name="Moore K.R."/>
            <person name="Magnabosco C."/>
            <person name="Momper L."/>
            <person name="Gold D.A."/>
            <person name="Bosak T."/>
            <person name="Fournier G.P."/>
        </authorList>
    </citation>
    <scope>NUCLEOTIDE SEQUENCE [LARGE SCALE GENOMIC DNA]</scope>
    <source>
        <strain evidence="5 6">ULC18</strain>
    </source>
</reference>